<protein>
    <recommendedName>
        <fullName evidence="3">Large polyvalent protein associated domain-containing protein</fullName>
    </recommendedName>
</protein>
<sequence length="1694" mass="181393">MAAPSIPAGLPKERVAAYNDLYDMLGPDAAADYASQFGITAPAPATVAAPAPAATPAPVTLNLQPGPGGRIVNMPVGTTPPPVDLPEVRTQLQDRPGIPALRMTQDELTEAAIKTRTIVLQRSGLDYDTARKQAEEAVAAVRNAPRTVEFKPKPSKPAGYSELAVRGEEMLPKLSAGEATLEAIKPQVLETESQAEGRRRFEQQQRAAKAEIERLAQSTGRMKKVPDPSISNPTATKDVPDLDAIIPGIEAANFQRANDILAQQFPDGNVPGGYAKAQQELLAALNAPLYAAVNEYTPGRFSVTEEVGQVAMDALRGLTQEEKQGRLVETRGAAALRNIGGLTRYGIKALENVIVEPVVKGIVAATDPSVTYGDLTRLEEEAIESGGGVKRFEGPGVKYEKGFETRNKLETGSYLKDVAYEVATGRSAIDDYYDAGAPVAVATVLGVITELGLPASPIGYVTDVATPALRLASKIPYAGAPLRAAGRGLNLIGDLPEAVRLNRFIKDQIKNAPDLARALENPGFLKTWSNVADARVNLAIKVADDASDIAAVTKLVRASDGVKIGVRLADVIEGAVDGTATVNKIAGRLWDDFVGTGTMTESDFIAALRDPKASGLENDILRVSKEVNSANIQKLTSSTTADIARNSYATAVKSVDDFDSPRDAVVRATLAETLEKVPNSKYMFITPRLMVTKELANSKPFQKEIAAAVRALPPDSSIDDVMRQVEKTIKDKFKGTDIAEPAAMTPPTSEGLLPAAPRGGLERIATPAARRMTVLEGLQDIRDTVKALRPSDTKLVSETFAGSTFIGGTQKTLDTALNARIPVQMRDFLIATKSEIEALGVTKTRIVGGKIEGTLIDALRLQGDDALDAYLTARIEADLTDSTTLRASRVTGRVGSKPFSALDAGRSEAIETIVYNFFGDSVNILTDPNVVKIISAAAKDAAENATSAMDAAVSAIATTRANIPELATAGRRGAASFRDDVASAALDYVITQEAKVIFTENFFKNYPELQFNPSQFTDNAKAAIFSEIDANVARGVLDPAKAQDAKDIINAHLRVDINAQQLAKDAVVNCDQMIVDGVLDFSRGTIFSRTGPQTNKLIGDLNAMGEPVIVSSAIRGMSSAIRPHAEAVTSFLMQNKILRPVTENDIVTFLAKDVYAPVPQSQKTLIESLIGPIDNLRSGKSVIADNLGAIYRNPASGLGVSVTQAAKSFMDTVRGLSVPGLTAGVPLPNAKFFSLNYFGAPLIMSVTSPGLAAKTMLGELSRVIPIRSWQEANLSFTRQMAKTAPNDIAFVSTAGIPYTYGQLTKFMDENYFGMTQETFAFANKFGEDVRIELGLDHSGTPASALDKSRDAVLRYMNVAGTNYYTRVASSVDTGWRQQTFLAALKSGETVEGARRVAANAVMDYGRIPADIRTMARRYMTFFSWFAVSNAEVFSALLRPAAASNIAKGIRAQRDLHRGFGEWTYSDNDFKKRMFSVSIGNYDDLPAYYVGPENPVIGPLIDQVSIASGLAAIATGNESPARGFEAFSSAIVDKSFTPFLGYLSDIGALGESGATGKVVPARQIAFHRAMGDAHFGDWMRDNNITTVTTDERRVGEPTFYGQQYMYADEAARKKAAFMDFALVMAGLGRALNDYSQMGLILAPPAGTELKRFDNTGLGVLQYFAAGNLSKGTNEHEAVRSAIISTNAELRKMSED</sequence>
<name>A0A6J7X1Z4_9CAUD</name>
<evidence type="ECO:0008006" key="3">
    <source>
        <dbReference type="Google" id="ProtNLM"/>
    </source>
</evidence>
<organism evidence="2">
    <name type="scientific">uncultured Caudovirales phage</name>
    <dbReference type="NCBI Taxonomy" id="2100421"/>
    <lineage>
        <taxon>Viruses</taxon>
        <taxon>Duplodnaviria</taxon>
        <taxon>Heunggongvirae</taxon>
        <taxon>Uroviricota</taxon>
        <taxon>Caudoviricetes</taxon>
        <taxon>Peduoviridae</taxon>
        <taxon>Maltschvirus</taxon>
        <taxon>Maltschvirus maltsch</taxon>
    </lineage>
</organism>
<reference evidence="2" key="1">
    <citation type="submission" date="2020-05" db="EMBL/GenBank/DDBJ databases">
        <authorList>
            <person name="Chiriac C."/>
            <person name="Salcher M."/>
            <person name="Ghai R."/>
            <person name="Kavagutti S V."/>
        </authorList>
    </citation>
    <scope>NUCLEOTIDE SEQUENCE</scope>
</reference>
<gene>
    <name evidence="2" type="ORF">UFOVP390_37</name>
</gene>
<dbReference type="EMBL" id="LR798323">
    <property type="protein sequence ID" value="CAB5224142.1"/>
    <property type="molecule type" value="Genomic_DNA"/>
</dbReference>
<feature type="compositionally biased region" description="Basic and acidic residues" evidence="1">
    <location>
        <begin position="195"/>
        <end position="214"/>
    </location>
</feature>
<feature type="region of interest" description="Disordered" evidence="1">
    <location>
        <begin position="190"/>
        <end position="238"/>
    </location>
</feature>
<proteinExistence type="predicted"/>
<accession>A0A6J7X1Z4</accession>
<evidence type="ECO:0000256" key="1">
    <source>
        <dbReference type="SAM" id="MobiDB-lite"/>
    </source>
</evidence>
<evidence type="ECO:0000313" key="2">
    <source>
        <dbReference type="EMBL" id="CAB5224142.1"/>
    </source>
</evidence>